<evidence type="ECO:0000256" key="1">
    <source>
        <dbReference type="SAM" id="MobiDB-lite"/>
    </source>
</evidence>
<keyword evidence="2" id="KW-0812">Transmembrane</keyword>
<dbReference type="EMBL" id="JALLPJ020000670">
    <property type="protein sequence ID" value="KAL3785991.1"/>
    <property type="molecule type" value="Genomic_DNA"/>
</dbReference>
<dbReference type="Proteomes" id="UP001530400">
    <property type="component" value="Unassembled WGS sequence"/>
</dbReference>
<feature type="region of interest" description="Disordered" evidence="1">
    <location>
        <begin position="430"/>
        <end position="451"/>
    </location>
</feature>
<comment type="caution">
    <text evidence="4">The sequence shown here is derived from an EMBL/GenBank/DDBJ whole genome shotgun (WGS) entry which is preliminary data.</text>
</comment>
<name>A0ABD3PFC3_9STRA</name>
<dbReference type="Pfam" id="PF00561">
    <property type="entry name" value="Abhydrolase_1"/>
    <property type="match status" value="1"/>
</dbReference>
<evidence type="ECO:0000259" key="3">
    <source>
        <dbReference type="Pfam" id="PF00561"/>
    </source>
</evidence>
<sequence length="451" mass="49244">MSDDTSAIDTTPSGSSSSLFNTFLSLCWKANIFFSSVAVLAIGLLYLKQDSLLYFPTIQGLPQRPSQNPKRYRSPSEYNVPYETHLIPCKDGVILHSWLLYHPSTNSAASSVPTIVFFHGNAGNIGLRLPNAHQMHQYLNANVWLIDYRGYGDSDGVPTENGLRLDAEAVWSYILNKKLEHVDPRKVFVFGRSLGGAVAFHLVKYAEKKHYDFDAKKVGGGVIQPPLPAGIIVENTFTSISDMVDHLLPLVAPLKSIVLRINWDSISIVPKLTTPTLFLAGAKDTLVPHEHMLRLHRERSKGNINSLVRLHIVKDGTHNETWLQGGKEYWVAIQSFLKEALSAYNASGSNSYASNNVSLSNNSMNRPIQRKFAASTATLPEMKDSSLSISTSTCPEGSNTEVVMGGEDAAGMISSVGNFMGMAREALKSGSTKNIGAAPASGGGQTYKKRE</sequence>
<proteinExistence type="predicted"/>
<dbReference type="InterPro" id="IPR000073">
    <property type="entry name" value="AB_hydrolase_1"/>
</dbReference>
<keyword evidence="5" id="KW-1185">Reference proteome</keyword>
<organism evidence="4 5">
    <name type="scientific">Cyclotella atomus</name>
    <dbReference type="NCBI Taxonomy" id="382360"/>
    <lineage>
        <taxon>Eukaryota</taxon>
        <taxon>Sar</taxon>
        <taxon>Stramenopiles</taxon>
        <taxon>Ochrophyta</taxon>
        <taxon>Bacillariophyta</taxon>
        <taxon>Coscinodiscophyceae</taxon>
        <taxon>Thalassiosirophycidae</taxon>
        <taxon>Stephanodiscales</taxon>
        <taxon>Stephanodiscaceae</taxon>
        <taxon>Cyclotella</taxon>
    </lineage>
</organism>
<keyword evidence="2" id="KW-1133">Transmembrane helix</keyword>
<keyword evidence="2" id="KW-0472">Membrane</keyword>
<accession>A0ABD3PFC3</accession>
<protein>
    <recommendedName>
        <fullName evidence="3">AB hydrolase-1 domain-containing protein</fullName>
    </recommendedName>
</protein>
<reference evidence="4 5" key="1">
    <citation type="submission" date="2024-10" db="EMBL/GenBank/DDBJ databases">
        <title>Updated reference genomes for cyclostephanoid diatoms.</title>
        <authorList>
            <person name="Roberts W.R."/>
            <person name="Alverson A.J."/>
        </authorList>
    </citation>
    <scope>NUCLEOTIDE SEQUENCE [LARGE SCALE GENOMIC DNA]</scope>
    <source>
        <strain evidence="4 5">AJA010-31</strain>
    </source>
</reference>
<gene>
    <name evidence="4" type="ORF">ACHAWO_012189</name>
</gene>
<feature type="transmembrane region" description="Helical" evidence="2">
    <location>
        <begin position="23"/>
        <end position="47"/>
    </location>
</feature>
<dbReference type="PANTHER" id="PTHR12277">
    <property type="entry name" value="ALPHA/BETA HYDROLASE DOMAIN-CONTAINING PROTEIN"/>
    <property type="match status" value="1"/>
</dbReference>
<evidence type="ECO:0000313" key="4">
    <source>
        <dbReference type="EMBL" id="KAL3785991.1"/>
    </source>
</evidence>
<dbReference type="Gene3D" id="3.40.50.1820">
    <property type="entry name" value="alpha/beta hydrolase"/>
    <property type="match status" value="1"/>
</dbReference>
<evidence type="ECO:0000313" key="5">
    <source>
        <dbReference type="Proteomes" id="UP001530400"/>
    </source>
</evidence>
<dbReference type="InterPro" id="IPR029058">
    <property type="entry name" value="AB_hydrolase_fold"/>
</dbReference>
<evidence type="ECO:0000256" key="2">
    <source>
        <dbReference type="SAM" id="Phobius"/>
    </source>
</evidence>
<dbReference type="SUPFAM" id="SSF53474">
    <property type="entry name" value="alpha/beta-Hydrolases"/>
    <property type="match status" value="1"/>
</dbReference>
<feature type="domain" description="AB hydrolase-1" evidence="3">
    <location>
        <begin position="113"/>
        <end position="204"/>
    </location>
</feature>
<dbReference type="AlphaFoldDB" id="A0ABD3PFC3"/>
<dbReference type="PANTHER" id="PTHR12277:SF81">
    <property type="entry name" value="PROTEIN ABHD13"/>
    <property type="match status" value="1"/>
</dbReference>